<evidence type="ECO:0000313" key="8">
    <source>
        <dbReference type="EMBL" id="TPP47829.1"/>
    </source>
</evidence>
<dbReference type="PANTHER" id="PTHR31585:SF51">
    <property type="entry name" value="TRANSPORTER, PUTATIVE-RELATED"/>
    <property type="match status" value="1"/>
</dbReference>
<keyword evidence="4 7" id="KW-0812">Transmembrane</keyword>
<dbReference type="Gene3D" id="3.40.50.150">
    <property type="entry name" value="Vaccinia Virus protein VP39"/>
    <property type="match status" value="1"/>
</dbReference>
<keyword evidence="5 7" id="KW-1133">Transmembrane helix</keyword>
<dbReference type="VEuPathDB" id="TriTrypDB:LDHU3_35.6790"/>
<feature type="transmembrane region" description="Helical" evidence="7">
    <location>
        <begin position="874"/>
        <end position="893"/>
    </location>
</feature>
<evidence type="ECO:0000256" key="1">
    <source>
        <dbReference type="ARBA" id="ARBA00004141"/>
    </source>
</evidence>
<dbReference type="VEuPathDB" id="TriTrypDB:LDHU3_35.6800"/>
<protein>
    <submittedName>
        <fullName evidence="8">Folate/biopterin transporter family protein</fullName>
    </submittedName>
</protein>
<feature type="transmembrane region" description="Helical" evidence="7">
    <location>
        <begin position="1124"/>
        <end position="1144"/>
    </location>
</feature>
<sequence>MERNPVHPLDATAKLPVRQKEVTFDSLCVNADDRFVEGLSSKSEERRGFRPNTKLYAANAARTRGRTGGASELGFTESLPILNEVIGEEKISHIGRPRGRQPRALDGHADAISVARGKAKSSLTRPVHATPTSMPSTRSLWVEGSSVLNQDVGHASAALTHLSDCVAQERRLKLEWEAARLAKIRALRAVVKVFMQSFIDRGSFARSTSVCGKVMSDTLAVARCSVITNTLVGTVQNFMRAFRSRRLCAARGPVSRPQLFPNIAGQESDGFAMSLYSSAPGGAESSVNESYVSPNHSVSDYLEEEEVSRIKQLYFDYFDCEAVSISSAYYLVHIKALEPCLQRRRPQQLLSLRLHYDVKMELMDVFDARELNPGRADFWEHFYGQEDGRLQQKELHHRKAREIVERGSLMNHYEWFMQYPMYEAALKACLRAVPTVLSKDGATRILHTGCGNSDFCDHVEGLLSDLNPAPSSSSRTCEVLNVDICENIVTHLALHFPSRLYAVGDCCDLHVSSSPSMPFSSNAAWYSRDTALRLRTVLQSSVDVVFDKGTADALLSSFAGVCNPNMEAYVGEALKVLRPGGLLFLISINSEDVLSPYVLSAGDGLKSFQLAYADVIELCAQDLRHLRVETLGSRYSCYGYAVVASAVAEQRKPYTSEKSCRADLSATEVRIVGHLHSCPSPLSIAIIPGRYRMPPAPESPPPQVAKYVHPVSARVLRAAPFLGCIPVFSIAIRSFHPKVVVAICMQRLFEKGLANGLMRLSMQPMLTGRYGLTGAMYQRLSTLYTLGWALNAFITVMADTFALFGYTKRWYCVVSAVGGGAFALLYGLLPAKESSAKPAAAFMFLAALFMSNIDVFAVALYSERIRQRPAAGPALVSWMWGTALIGIMISSVIQGPLSDNRLTHLGVYITAAILLLSGLLFVFNLFEERRNRAARLEDAMIEFLQNTKSASTDSTAGSLPSPHKPDGHLTIDSRGFVRPRMDTYLCGAVEMNRDVLLRNWRMALFCLILTLGVIANALVNILGTRWDIMYVCIVVAVVVCVSSFFTLPLAIAKAVVFMYFNEILYLNLPGVLNTFYVAKPLCLPGGPHFSYTFYNVMNGILGSIAGIGGTMVFTHLFPHHSYRFVMGLSAVLLPAASMFDLLILKRWNLVIGIPDHAMYILGDAIIYEVIYHLGTSTSSAIGYLLMETIWPVVTQGTCDYSNAPWLVITGHIVAPVFILPLAYVLLPSARISDHIDHTGRKVMEAALPETRTEAAEEPIATTMKRDS</sequence>
<dbReference type="InterPro" id="IPR029063">
    <property type="entry name" value="SAM-dependent_MTases_sf"/>
</dbReference>
<feature type="transmembrane region" description="Helical" evidence="7">
    <location>
        <begin position="783"/>
        <end position="803"/>
    </location>
</feature>
<evidence type="ECO:0000256" key="6">
    <source>
        <dbReference type="ARBA" id="ARBA00023136"/>
    </source>
</evidence>
<evidence type="ECO:0000256" key="7">
    <source>
        <dbReference type="SAM" id="Phobius"/>
    </source>
</evidence>
<accession>A0A504XKH3</accession>
<comment type="subcellular location">
    <subcellularLocation>
        <location evidence="1">Membrane</location>
        <topology evidence="1">Multi-pass membrane protein</topology>
    </subcellularLocation>
</comment>
<keyword evidence="6 7" id="KW-0472">Membrane</keyword>
<evidence type="ECO:0000313" key="9">
    <source>
        <dbReference type="Proteomes" id="UP000318821"/>
    </source>
</evidence>
<dbReference type="VEuPathDB" id="TriTrypDB:LdCL_350056700"/>
<dbReference type="SUPFAM" id="SSF103473">
    <property type="entry name" value="MFS general substrate transporter"/>
    <property type="match status" value="1"/>
</dbReference>
<evidence type="ECO:0000256" key="5">
    <source>
        <dbReference type="ARBA" id="ARBA00022989"/>
    </source>
</evidence>
<dbReference type="InterPro" id="IPR036259">
    <property type="entry name" value="MFS_trans_sf"/>
</dbReference>
<feature type="transmembrane region" description="Helical" evidence="7">
    <location>
        <begin position="841"/>
        <end position="862"/>
    </location>
</feature>
<feature type="transmembrane region" description="Helical" evidence="7">
    <location>
        <begin position="1165"/>
        <end position="1185"/>
    </location>
</feature>
<dbReference type="InterPro" id="IPR004324">
    <property type="entry name" value="FBT"/>
</dbReference>
<dbReference type="Pfam" id="PF03092">
    <property type="entry name" value="BT1"/>
    <property type="match status" value="1"/>
</dbReference>
<dbReference type="InterPro" id="IPR039309">
    <property type="entry name" value="BT1"/>
</dbReference>
<dbReference type="SUPFAM" id="SSF53335">
    <property type="entry name" value="S-adenosyl-L-methionine-dependent methyltransferases"/>
    <property type="match status" value="1"/>
</dbReference>
<dbReference type="EMBL" id="RHLD01000013">
    <property type="protein sequence ID" value="TPP47829.1"/>
    <property type="molecule type" value="Genomic_DNA"/>
</dbReference>
<dbReference type="AlphaFoldDB" id="A0A504XKH3"/>
<feature type="transmembrane region" description="Helical" evidence="7">
    <location>
        <begin position="810"/>
        <end position="829"/>
    </location>
</feature>
<comment type="similarity">
    <text evidence="2">Belongs to the major facilitator superfamily. Folate-biopterin transporter (TC 2.A.71) family.</text>
</comment>
<dbReference type="VEuPathDB" id="TriTrypDB:LdBPK_355100.1"/>
<comment type="caution">
    <text evidence="8">The sequence shown here is derived from an EMBL/GenBank/DDBJ whole genome shotgun (WGS) entry which is preliminary data.</text>
</comment>
<organism evidence="8 9">
    <name type="scientific">Leishmania donovani</name>
    <dbReference type="NCBI Taxonomy" id="5661"/>
    <lineage>
        <taxon>Eukaryota</taxon>
        <taxon>Discoba</taxon>
        <taxon>Euglenozoa</taxon>
        <taxon>Kinetoplastea</taxon>
        <taxon>Metakinetoplastina</taxon>
        <taxon>Trypanosomatida</taxon>
        <taxon>Trypanosomatidae</taxon>
        <taxon>Leishmaniinae</taxon>
        <taxon>Leishmania</taxon>
    </lineage>
</organism>
<dbReference type="VEuPathDB" id="TriTrypDB:LdCL_350056900"/>
<feature type="transmembrane region" description="Helical" evidence="7">
    <location>
        <begin position="1205"/>
        <end position="1226"/>
    </location>
</feature>
<dbReference type="VEuPathDB" id="TriTrypDB:LdBPK_355120.1"/>
<dbReference type="NCBIfam" id="TIGR00788">
    <property type="entry name" value="fbt"/>
    <property type="match status" value="1"/>
</dbReference>
<dbReference type="Proteomes" id="UP000318821">
    <property type="component" value="Unassembled WGS sequence"/>
</dbReference>
<gene>
    <name evidence="8" type="ORF">CGC20_14215</name>
</gene>
<name>A0A504XKH3_LEIDO</name>
<evidence type="ECO:0000256" key="4">
    <source>
        <dbReference type="ARBA" id="ARBA00022692"/>
    </source>
</evidence>
<dbReference type="VEuPathDB" id="TriTrypDB:LdBPK_355110.1"/>
<dbReference type="VEuPathDB" id="TriTrypDB:LdCL_350056800"/>
<feature type="transmembrane region" description="Helical" evidence="7">
    <location>
        <begin position="1028"/>
        <end position="1051"/>
    </location>
</feature>
<reference evidence="9" key="1">
    <citation type="submission" date="2019-02" db="EMBL/GenBank/DDBJ databases">
        <title>FDA dAtabase for Regulatory Grade micrObial Sequences (FDA-ARGOS): Supporting development and validation of Infectious Disease Dx tests.</title>
        <authorList>
            <person name="Duncan R."/>
            <person name="Fisher C."/>
            <person name="Tallon L."/>
            <person name="Sadzewicz L."/>
            <person name="Sengamalay N."/>
            <person name="Ott S."/>
            <person name="Godinez A."/>
            <person name="Nagaraj S."/>
            <person name="Vavikolanu K."/>
            <person name="Vyas G."/>
            <person name="Nadendla S."/>
            <person name="Aluvathingal J."/>
            <person name="Sichtig H."/>
        </authorList>
    </citation>
    <scope>NUCLEOTIDE SEQUENCE [LARGE SCALE GENOMIC DNA]</scope>
    <source>
        <strain evidence="9">FDAARGOS_360</strain>
    </source>
</reference>
<feature type="transmembrane region" description="Helical" evidence="7">
    <location>
        <begin position="1002"/>
        <end position="1022"/>
    </location>
</feature>
<dbReference type="PANTHER" id="PTHR31585">
    <property type="entry name" value="FOLATE-BIOPTERIN TRANSPORTER 1, CHLOROPLASTIC"/>
    <property type="match status" value="1"/>
</dbReference>
<keyword evidence="3" id="KW-0813">Transport</keyword>
<proteinExistence type="inferred from homology"/>
<feature type="transmembrane region" description="Helical" evidence="7">
    <location>
        <begin position="1099"/>
        <end position="1118"/>
    </location>
</feature>
<dbReference type="Gene3D" id="1.20.1250.20">
    <property type="entry name" value="MFS general substrate transporter like domains"/>
    <property type="match status" value="1"/>
</dbReference>
<feature type="transmembrane region" description="Helical" evidence="7">
    <location>
        <begin position="905"/>
        <end position="926"/>
    </location>
</feature>
<evidence type="ECO:0000256" key="3">
    <source>
        <dbReference type="ARBA" id="ARBA00022448"/>
    </source>
</evidence>
<evidence type="ECO:0000256" key="2">
    <source>
        <dbReference type="ARBA" id="ARBA00007015"/>
    </source>
</evidence>
<dbReference type="GO" id="GO:0016020">
    <property type="term" value="C:membrane"/>
    <property type="evidence" value="ECO:0007669"/>
    <property type="project" value="UniProtKB-SubCell"/>
</dbReference>
<dbReference type="VEuPathDB" id="TriTrypDB:LDHU3_35.6810"/>